<name>A0A8S4FQP2_PLUXY</name>
<dbReference type="AlphaFoldDB" id="A0A8S4FQP2"/>
<sequence length="99" mass="10829">SNCDNPVANGSDIRVHSRVQSLCTPFSPRGDSNYDVVIQYDGTTGVSLATVLAADVEDSTAEHVVSDVRQLEPWWPLLVEEPVAFGTNLLVDFVHLDFL</sequence>
<feature type="non-terminal residue" evidence="1">
    <location>
        <position position="1"/>
    </location>
</feature>
<dbReference type="Proteomes" id="UP000653454">
    <property type="component" value="Unassembled WGS sequence"/>
</dbReference>
<organism evidence="1 2">
    <name type="scientific">Plutella xylostella</name>
    <name type="common">Diamondback moth</name>
    <name type="synonym">Plutella maculipennis</name>
    <dbReference type="NCBI Taxonomy" id="51655"/>
    <lineage>
        <taxon>Eukaryota</taxon>
        <taxon>Metazoa</taxon>
        <taxon>Ecdysozoa</taxon>
        <taxon>Arthropoda</taxon>
        <taxon>Hexapoda</taxon>
        <taxon>Insecta</taxon>
        <taxon>Pterygota</taxon>
        <taxon>Neoptera</taxon>
        <taxon>Endopterygota</taxon>
        <taxon>Lepidoptera</taxon>
        <taxon>Glossata</taxon>
        <taxon>Ditrysia</taxon>
        <taxon>Yponomeutoidea</taxon>
        <taxon>Plutellidae</taxon>
        <taxon>Plutella</taxon>
    </lineage>
</organism>
<evidence type="ECO:0000313" key="1">
    <source>
        <dbReference type="EMBL" id="CAG9129028.1"/>
    </source>
</evidence>
<dbReference type="EMBL" id="CAJHNJ030000037">
    <property type="protein sequence ID" value="CAG9129028.1"/>
    <property type="molecule type" value="Genomic_DNA"/>
</dbReference>
<reference evidence="1" key="1">
    <citation type="submission" date="2020-11" db="EMBL/GenBank/DDBJ databases">
        <authorList>
            <person name="Whiteford S."/>
        </authorList>
    </citation>
    <scope>NUCLEOTIDE SEQUENCE</scope>
</reference>
<accession>A0A8S4FQP2</accession>
<keyword evidence="2" id="KW-1185">Reference proteome</keyword>
<gene>
    <name evidence="1" type="ORF">PLXY2_LOCUS9392</name>
</gene>
<proteinExistence type="predicted"/>
<comment type="caution">
    <text evidence="1">The sequence shown here is derived from an EMBL/GenBank/DDBJ whole genome shotgun (WGS) entry which is preliminary data.</text>
</comment>
<protein>
    <submittedName>
        <fullName evidence="1">(diamondback moth) hypothetical protein</fullName>
    </submittedName>
</protein>
<evidence type="ECO:0000313" key="2">
    <source>
        <dbReference type="Proteomes" id="UP000653454"/>
    </source>
</evidence>